<keyword evidence="5" id="KW-0862">Zinc</keyword>
<proteinExistence type="predicted"/>
<feature type="compositionally biased region" description="Basic and acidic residues" evidence="8">
    <location>
        <begin position="132"/>
        <end position="144"/>
    </location>
</feature>
<feature type="domain" description="C2H2-type" evidence="9">
    <location>
        <begin position="477"/>
        <end position="504"/>
    </location>
</feature>
<evidence type="ECO:0000256" key="5">
    <source>
        <dbReference type="ARBA" id="ARBA00022833"/>
    </source>
</evidence>
<keyword evidence="3" id="KW-0677">Repeat</keyword>
<dbReference type="Proteomes" id="UP000265140">
    <property type="component" value="Chromosome 25"/>
</dbReference>
<evidence type="ECO:0000256" key="8">
    <source>
        <dbReference type="SAM" id="MobiDB-lite"/>
    </source>
</evidence>
<dbReference type="AlphaFoldDB" id="A0A3P8YP04"/>
<feature type="compositionally biased region" description="Basic and acidic residues" evidence="8">
    <location>
        <begin position="239"/>
        <end position="252"/>
    </location>
</feature>
<dbReference type="GeneTree" id="ENSGT00940000164807"/>
<dbReference type="InterPro" id="IPR036236">
    <property type="entry name" value="Znf_C2H2_sf"/>
</dbReference>
<dbReference type="InParanoid" id="A0A3P8YP04"/>
<protein>
    <recommendedName>
        <fullName evidence="9">C2H2-type domain-containing protein</fullName>
    </recommendedName>
</protein>
<evidence type="ECO:0000256" key="6">
    <source>
        <dbReference type="ARBA" id="ARBA00023242"/>
    </source>
</evidence>
<evidence type="ECO:0000259" key="9">
    <source>
        <dbReference type="PROSITE" id="PS50157"/>
    </source>
</evidence>
<feature type="domain" description="C2H2-type" evidence="9">
    <location>
        <begin position="533"/>
        <end position="556"/>
    </location>
</feature>
<name>A0A3P8YP04_ESOLU</name>
<dbReference type="Bgee" id="ENSELUG00000017849">
    <property type="expression patterns" value="Expressed in ovary and 14 other cell types or tissues"/>
</dbReference>
<reference evidence="10" key="4">
    <citation type="submission" date="2025-09" db="UniProtKB">
        <authorList>
            <consortium name="Ensembl"/>
        </authorList>
    </citation>
    <scope>IDENTIFICATION</scope>
</reference>
<dbReference type="InterPro" id="IPR013087">
    <property type="entry name" value="Znf_C2H2_type"/>
</dbReference>
<dbReference type="PROSITE" id="PS00028">
    <property type="entry name" value="ZINC_FINGER_C2H2_1"/>
    <property type="match status" value="3"/>
</dbReference>
<dbReference type="OMA" id="HSQVASI"/>
<evidence type="ECO:0000313" key="11">
    <source>
        <dbReference type="Proteomes" id="UP000265140"/>
    </source>
</evidence>
<dbReference type="Ensembl" id="ENSELUT00000028218.3">
    <property type="protein sequence ID" value="ENSELUP00000018344.1"/>
    <property type="gene ID" value="ENSELUG00000017849.3"/>
</dbReference>
<evidence type="ECO:0000256" key="2">
    <source>
        <dbReference type="ARBA" id="ARBA00022723"/>
    </source>
</evidence>
<evidence type="ECO:0000256" key="3">
    <source>
        <dbReference type="ARBA" id="ARBA00022737"/>
    </source>
</evidence>
<sequence length="556" mass="60893">MSSSVVDFQAQIASIMEVLANAAVAEICKVVDDGYAVVQLEMSQSHKENDFLRRKIKLMELQLARLRAERTKSSEGSVHNRFHGIRLFNRHNREATTTGPTWQSRARLSSRSFGNNSIQRDIQPIDVDQEDVSSKHMEPSRDEQSTDTAEEEPDLLIIKVEGEADDQNSRTSHPARTVEDSRELNTQQAAGTTADTSIQPGGPRDNNCNTAMEVSGSDTVLLQSETGNVNQGSQQHTGFEPRAERQSLDTKSDTNGCQNLLRASLNQVWREGVAADDGASVGHAEVMDLGSGSAGPETQPSAAVELRSVGLESHRFSPKSFRSSSEHTIVIDSVSSGQQVDRDFQWGQAGTSNIAVSGTGNRQSVGMFDINAAAMRPVHPDSMRDNATQLVSPGFRPTDINTVRLLGTGNTGDAIGDKGQMRPLASLHRHSEIPGRIAQQTAHTSLPVGHFRQGAATSSHSSNLGTHLRPGTVERLYGCQSCHKKFFHESDLQKHAVIHTRKRAFACTLCEKSFVCASQLQMHQNVHTGEKPFSCTQCGRRFSHSSNLKRHQKLHH</sequence>
<dbReference type="PROSITE" id="PS50157">
    <property type="entry name" value="ZINC_FINGER_C2H2_2"/>
    <property type="match status" value="3"/>
</dbReference>
<comment type="subcellular location">
    <subcellularLocation>
        <location evidence="1">Nucleus</location>
    </subcellularLocation>
</comment>
<feature type="compositionally biased region" description="Polar residues" evidence="8">
    <location>
        <begin position="95"/>
        <end position="120"/>
    </location>
</feature>
<feature type="compositionally biased region" description="Polar residues" evidence="8">
    <location>
        <begin position="184"/>
        <end position="199"/>
    </location>
</feature>
<evidence type="ECO:0000256" key="7">
    <source>
        <dbReference type="PROSITE-ProRule" id="PRU00042"/>
    </source>
</evidence>
<dbReference type="FunFam" id="3.30.160.60:FF:000100">
    <property type="entry name" value="Zinc finger 45-like"/>
    <property type="match status" value="1"/>
</dbReference>
<evidence type="ECO:0000256" key="4">
    <source>
        <dbReference type="ARBA" id="ARBA00022771"/>
    </source>
</evidence>
<keyword evidence="11" id="KW-1185">Reference proteome</keyword>
<dbReference type="Gene3D" id="3.30.160.60">
    <property type="entry name" value="Classic Zinc Finger"/>
    <property type="match status" value="3"/>
</dbReference>
<reference evidence="10" key="3">
    <citation type="submission" date="2025-08" db="UniProtKB">
        <authorList>
            <consortium name="Ensembl"/>
        </authorList>
    </citation>
    <scope>IDENTIFICATION</scope>
</reference>
<dbReference type="SMART" id="SM00355">
    <property type="entry name" value="ZnF_C2H2"/>
    <property type="match status" value="3"/>
</dbReference>
<dbReference type="GO" id="GO:0045944">
    <property type="term" value="P:positive regulation of transcription by RNA polymerase II"/>
    <property type="evidence" value="ECO:0007669"/>
    <property type="project" value="UniProtKB-ARBA"/>
</dbReference>
<feature type="region of interest" description="Disordered" evidence="8">
    <location>
        <begin position="228"/>
        <end position="255"/>
    </location>
</feature>
<feature type="region of interest" description="Disordered" evidence="8">
    <location>
        <begin position="91"/>
        <end position="212"/>
    </location>
</feature>
<reference evidence="11" key="1">
    <citation type="journal article" date="2014" name="PLoS ONE">
        <title>The genome and linkage map of the northern pike (Esox lucius): conserved synteny revealed between the salmonid sister group and the Neoteleostei.</title>
        <authorList>
            <person name="Rondeau E.B."/>
            <person name="Minkley D.R."/>
            <person name="Leong J.S."/>
            <person name="Messmer A.M."/>
            <person name="Jantzen J.R."/>
            <person name="von Schalburg K.R."/>
            <person name="Lemon C."/>
            <person name="Bird N.H."/>
            <person name="Koop B.F."/>
        </authorList>
    </citation>
    <scope>NUCLEOTIDE SEQUENCE</scope>
</reference>
<dbReference type="SUPFAM" id="SSF57667">
    <property type="entry name" value="beta-beta-alpha zinc fingers"/>
    <property type="match status" value="2"/>
</dbReference>
<dbReference type="FunFam" id="3.30.160.60:FF:001344">
    <property type="entry name" value="Zinc finger protein 16 like"/>
    <property type="match status" value="1"/>
</dbReference>
<dbReference type="GO" id="GO:0000981">
    <property type="term" value="F:DNA-binding transcription factor activity, RNA polymerase II-specific"/>
    <property type="evidence" value="ECO:0007669"/>
    <property type="project" value="TreeGrafter"/>
</dbReference>
<dbReference type="GO" id="GO:0005634">
    <property type="term" value="C:nucleus"/>
    <property type="evidence" value="ECO:0007669"/>
    <property type="project" value="UniProtKB-SubCell"/>
</dbReference>
<dbReference type="InterPro" id="IPR050329">
    <property type="entry name" value="GLI_C2H2-zinc-finger"/>
</dbReference>
<keyword evidence="6" id="KW-0539">Nucleus</keyword>
<dbReference type="GO" id="GO:0008270">
    <property type="term" value="F:zinc ion binding"/>
    <property type="evidence" value="ECO:0007669"/>
    <property type="project" value="UniProtKB-KW"/>
</dbReference>
<feature type="compositionally biased region" description="Polar residues" evidence="8">
    <location>
        <begin position="228"/>
        <end position="237"/>
    </location>
</feature>
<keyword evidence="4 7" id="KW-0863">Zinc-finger</keyword>
<keyword evidence="2" id="KW-0479">Metal-binding</keyword>
<evidence type="ECO:0000256" key="1">
    <source>
        <dbReference type="ARBA" id="ARBA00004123"/>
    </source>
</evidence>
<dbReference type="GO" id="GO:0000978">
    <property type="term" value="F:RNA polymerase II cis-regulatory region sequence-specific DNA binding"/>
    <property type="evidence" value="ECO:0007669"/>
    <property type="project" value="TreeGrafter"/>
</dbReference>
<evidence type="ECO:0000313" key="10">
    <source>
        <dbReference type="Ensembl" id="ENSELUP00000018344.1"/>
    </source>
</evidence>
<reference evidence="10" key="2">
    <citation type="submission" date="2020-02" db="EMBL/GenBank/DDBJ databases">
        <title>Esox lucius (northern pike) genome, fEsoLuc1, primary haplotype.</title>
        <authorList>
            <person name="Myers G."/>
            <person name="Karagic N."/>
            <person name="Meyer A."/>
            <person name="Pippel M."/>
            <person name="Reichard M."/>
            <person name="Winkler S."/>
            <person name="Tracey A."/>
            <person name="Sims Y."/>
            <person name="Howe K."/>
            <person name="Rhie A."/>
            <person name="Formenti G."/>
            <person name="Durbin R."/>
            <person name="Fedrigo O."/>
            <person name="Jarvis E.D."/>
        </authorList>
    </citation>
    <scope>NUCLEOTIDE SEQUENCE [LARGE SCALE GENOMIC DNA]</scope>
</reference>
<accession>A0A3P8YP04</accession>
<dbReference type="PANTHER" id="PTHR19818">
    <property type="entry name" value="ZINC FINGER PROTEIN ZIC AND GLI"/>
    <property type="match status" value="1"/>
</dbReference>
<organism evidence="10 11">
    <name type="scientific">Esox lucius</name>
    <name type="common">Northern pike</name>
    <dbReference type="NCBI Taxonomy" id="8010"/>
    <lineage>
        <taxon>Eukaryota</taxon>
        <taxon>Metazoa</taxon>
        <taxon>Chordata</taxon>
        <taxon>Craniata</taxon>
        <taxon>Vertebrata</taxon>
        <taxon>Euteleostomi</taxon>
        <taxon>Actinopterygii</taxon>
        <taxon>Neopterygii</taxon>
        <taxon>Teleostei</taxon>
        <taxon>Protacanthopterygii</taxon>
        <taxon>Esociformes</taxon>
        <taxon>Esocidae</taxon>
        <taxon>Esox</taxon>
    </lineage>
</organism>
<dbReference type="PANTHER" id="PTHR19818:SF139">
    <property type="entry name" value="PAIR-RULE PROTEIN ODD-PAIRED"/>
    <property type="match status" value="1"/>
</dbReference>
<dbReference type="Pfam" id="PF00096">
    <property type="entry name" value="zf-C2H2"/>
    <property type="match status" value="1"/>
</dbReference>
<feature type="domain" description="C2H2-type" evidence="9">
    <location>
        <begin position="505"/>
        <end position="532"/>
    </location>
</feature>